<dbReference type="PANTHER" id="PTHR43585:SF2">
    <property type="entry name" value="ATP-GRASP ENZYME FSQD"/>
    <property type="match status" value="1"/>
</dbReference>
<keyword evidence="2 4" id="KW-0547">Nucleotide-binding</keyword>
<feature type="domain" description="ATP-grasp" evidence="5">
    <location>
        <begin position="107"/>
        <end position="304"/>
    </location>
</feature>
<evidence type="ECO:0000259" key="5">
    <source>
        <dbReference type="PROSITE" id="PS50975"/>
    </source>
</evidence>
<gene>
    <name evidence="6" type="ORF">HGO97_014680</name>
</gene>
<sequence length="399" mass="44444">MKKLLLLGGSRYIIPVIKAAHKLGIYVITCDYLPDNIGHQYADEYHNVSIIDKDAVLKLAYELNIDGIMSFATDPGVIVAAYVAEKLGLSFCPYDSVEILQNKDLFREFLRKNGFNVPQSVGGENKDQVIDKIGTFRFPVIVKPVDSAGSKGVTKVEDILNLDEAINHAKSYSKTGRFIVEEFIEQEGHSSDSDCFSIDNQLVCASFSCQYFDGRAKNPYTPAAYSWPSDMPSCKIEELRAEIDRLIKLLNLKTAIYNVETRVGKNGNAYIMEVSPRGGGNRLAEIVKLASGEDMILNSVKAAVGLPLDKLKNPVYDGAWAEYILHGDKDGLFSHLEIDPLFEEKYVVEKDLWVKPGDIIHAFTGANETIGTLVMKFESQIELSEKLADIRKYVKVIVK</sequence>
<dbReference type="Pfam" id="PF13535">
    <property type="entry name" value="ATP-grasp_4"/>
    <property type="match status" value="1"/>
</dbReference>
<evidence type="ECO:0000256" key="1">
    <source>
        <dbReference type="ARBA" id="ARBA00022598"/>
    </source>
</evidence>
<evidence type="ECO:0000313" key="7">
    <source>
        <dbReference type="Proteomes" id="UP000723714"/>
    </source>
</evidence>
<evidence type="ECO:0000256" key="3">
    <source>
        <dbReference type="ARBA" id="ARBA00022840"/>
    </source>
</evidence>
<dbReference type="InterPro" id="IPR011761">
    <property type="entry name" value="ATP-grasp"/>
</dbReference>
<dbReference type="PANTHER" id="PTHR43585">
    <property type="entry name" value="FUMIPYRROLE BIOSYNTHESIS PROTEIN C"/>
    <property type="match status" value="1"/>
</dbReference>
<keyword evidence="1" id="KW-0436">Ligase</keyword>
<evidence type="ECO:0000256" key="4">
    <source>
        <dbReference type="PROSITE-ProRule" id="PRU00409"/>
    </source>
</evidence>
<proteinExistence type="predicted"/>
<dbReference type="PROSITE" id="PS50975">
    <property type="entry name" value="ATP_GRASP"/>
    <property type="match status" value="1"/>
</dbReference>
<evidence type="ECO:0000256" key="2">
    <source>
        <dbReference type="ARBA" id="ARBA00022741"/>
    </source>
</evidence>
<name>A0ABS6D619_9FIRM</name>
<dbReference type="Proteomes" id="UP000723714">
    <property type="component" value="Unassembled WGS sequence"/>
</dbReference>
<dbReference type="InterPro" id="IPR052032">
    <property type="entry name" value="ATP-dep_AA_Ligase"/>
</dbReference>
<dbReference type="EMBL" id="JABACJ020000014">
    <property type="protein sequence ID" value="MBU3877053.1"/>
    <property type="molecule type" value="Genomic_DNA"/>
</dbReference>
<evidence type="ECO:0000313" key="6">
    <source>
        <dbReference type="EMBL" id="MBU3877053.1"/>
    </source>
</evidence>
<reference evidence="6 7" key="1">
    <citation type="submission" date="2021-06" db="EMBL/GenBank/DDBJ databases">
        <title>Faecalicatena sp. nov. isolated from porcine feces.</title>
        <authorList>
            <person name="Oh B.S."/>
            <person name="Lee J.H."/>
        </authorList>
    </citation>
    <scope>NUCLEOTIDE SEQUENCE [LARGE SCALE GENOMIC DNA]</scope>
    <source>
        <strain evidence="6 7">AGMB00832</strain>
    </source>
</reference>
<keyword evidence="3 4" id="KW-0067">ATP-binding</keyword>
<comment type="caution">
    <text evidence="6">The sequence shown here is derived from an EMBL/GenBank/DDBJ whole genome shotgun (WGS) entry which is preliminary data.</text>
</comment>
<protein>
    <submittedName>
        <fullName evidence="6">ATP-grasp domain-containing protein</fullName>
    </submittedName>
</protein>
<dbReference type="RefSeq" id="WP_216243061.1">
    <property type="nucleotide sequence ID" value="NZ_JABACJ020000014.1"/>
</dbReference>
<accession>A0ABS6D619</accession>
<organism evidence="6 7">
    <name type="scientific">Faecalicatena faecalis</name>
    <dbReference type="NCBI Taxonomy" id="2726362"/>
    <lineage>
        <taxon>Bacteria</taxon>
        <taxon>Bacillati</taxon>
        <taxon>Bacillota</taxon>
        <taxon>Clostridia</taxon>
        <taxon>Lachnospirales</taxon>
        <taxon>Lachnospiraceae</taxon>
        <taxon>Faecalicatena</taxon>
    </lineage>
</organism>
<keyword evidence="7" id="KW-1185">Reference proteome</keyword>